<dbReference type="Proteomes" id="UP000309340">
    <property type="component" value="Unassembled WGS sequence"/>
</dbReference>
<evidence type="ECO:0000256" key="1">
    <source>
        <dbReference type="SAM" id="MobiDB-lite"/>
    </source>
</evidence>
<name>A0A4U0XYQ6_9PEZI</name>
<feature type="region of interest" description="Disordered" evidence="1">
    <location>
        <begin position="1"/>
        <end position="26"/>
    </location>
</feature>
<sequence>MSNRAKPGTGSSQKQSGQTAIEHMTSLQKRMESTFSKLSSLRQPTRIQGELGDSDRLDYFHLTHERLEVCEQLEELMREYKGFGVSAHLKVSGPDVYLDAETVGKVTEGYRKELGELLDAEPVTAEEGMEFWTVLGKEGREETLVADHGSGAEAGNGQGFVGEAKNRARGKSEGEP</sequence>
<protein>
    <submittedName>
        <fullName evidence="2">Uncharacterized protein</fullName>
    </submittedName>
</protein>
<evidence type="ECO:0000313" key="2">
    <source>
        <dbReference type="EMBL" id="TKA83144.1"/>
    </source>
</evidence>
<gene>
    <name evidence="2" type="ORF">B0A55_00700</name>
</gene>
<accession>A0A4U0XYQ6</accession>
<organism evidence="2 3">
    <name type="scientific">Friedmanniomyces simplex</name>
    <dbReference type="NCBI Taxonomy" id="329884"/>
    <lineage>
        <taxon>Eukaryota</taxon>
        <taxon>Fungi</taxon>
        <taxon>Dikarya</taxon>
        <taxon>Ascomycota</taxon>
        <taxon>Pezizomycotina</taxon>
        <taxon>Dothideomycetes</taxon>
        <taxon>Dothideomycetidae</taxon>
        <taxon>Mycosphaerellales</taxon>
        <taxon>Teratosphaeriaceae</taxon>
        <taxon>Friedmanniomyces</taxon>
    </lineage>
</organism>
<reference evidence="2 3" key="1">
    <citation type="submission" date="2017-03" db="EMBL/GenBank/DDBJ databases">
        <title>Genomes of endolithic fungi from Antarctica.</title>
        <authorList>
            <person name="Coleine C."/>
            <person name="Masonjones S."/>
            <person name="Stajich J.E."/>
        </authorList>
    </citation>
    <scope>NUCLEOTIDE SEQUENCE [LARGE SCALE GENOMIC DNA]</scope>
    <source>
        <strain evidence="2 3">CCFEE 5184</strain>
    </source>
</reference>
<comment type="caution">
    <text evidence="2">The sequence shown here is derived from an EMBL/GenBank/DDBJ whole genome shotgun (WGS) entry which is preliminary data.</text>
</comment>
<feature type="region of interest" description="Disordered" evidence="1">
    <location>
        <begin position="147"/>
        <end position="176"/>
    </location>
</feature>
<dbReference type="AlphaFoldDB" id="A0A4U0XYQ6"/>
<evidence type="ECO:0000313" key="3">
    <source>
        <dbReference type="Proteomes" id="UP000309340"/>
    </source>
</evidence>
<feature type="compositionally biased region" description="Basic and acidic residues" evidence="1">
    <location>
        <begin position="164"/>
        <end position="176"/>
    </location>
</feature>
<proteinExistence type="predicted"/>
<keyword evidence="3" id="KW-1185">Reference proteome</keyword>
<dbReference type="EMBL" id="NAJQ01000015">
    <property type="protein sequence ID" value="TKA83144.1"/>
    <property type="molecule type" value="Genomic_DNA"/>
</dbReference>